<reference evidence="2" key="1">
    <citation type="journal article" date="2022" name="bioRxiv">
        <title>Sequencing and chromosome-scale assembly of the giantPleurodeles waltlgenome.</title>
        <authorList>
            <person name="Brown T."/>
            <person name="Elewa A."/>
            <person name="Iarovenko S."/>
            <person name="Subramanian E."/>
            <person name="Araus A.J."/>
            <person name="Petzold A."/>
            <person name="Susuki M."/>
            <person name="Suzuki K.-i.T."/>
            <person name="Hayashi T."/>
            <person name="Toyoda A."/>
            <person name="Oliveira C."/>
            <person name="Osipova E."/>
            <person name="Leigh N.D."/>
            <person name="Simon A."/>
            <person name="Yun M.H."/>
        </authorList>
    </citation>
    <scope>NUCLEOTIDE SEQUENCE</scope>
    <source>
        <strain evidence="2">20211129_DDA</strain>
        <tissue evidence="2">Liver</tissue>
    </source>
</reference>
<feature type="region of interest" description="Disordered" evidence="1">
    <location>
        <begin position="1"/>
        <end position="20"/>
    </location>
</feature>
<evidence type="ECO:0000313" key="2">
    <source>
        <dbReference type="EMBL" id="KAJ1185061.1"/>
    </source>
</evidence>
<name>A0AAV7U944_PLEWA</name>
<evidence type="ECO:0000313" key="3">
    <source>
        <dbReference type="Proteomes" id="UP001066276"/>
    </source>
</evidence>
<feature type="region of interest" description="Disordered" evidence="1">
    <location>
        <begin position="148"/>
        <end position="209"/>
    </location>
</feature>
<evidence type="ECO:0000256" key="1">
    <source>
        <dbReference type="SAM" id="MobiDB-lite"/>
    </source>
</evidence>
<comment type="caution">
    <text evidence="2">The sequence shown here is derived from an EMBL/GenBank/DDBJ whole genome shotgun (WGS) entry which is preliminary data.</text>
</comment>
<feature type="compositionally biased region" description="Basic and acidic residues" evidence="1">
    <location>
        <begin position="180"/>
        <end position="189"/>
    </location>
</feature>
<sequence length="209" mass="22794">MDLALSDKATEGAGGDKEPGSRWWQQLALMNSRLRLRVVGSGSMPWYISCSSDQLLRHTNLLIPAFTGLDGSWLNTTSLQDLEGRGASRTSNFLDSPPPPAPGNALTTLWSPHSRRLPVFSDLITHREREGLWVGSPQPHKRLPVFQHLCGESGPAPEKLGTDRQPKVTVEQSKPLPEADNARDEEKLSDPPAGGSTEEHCANAEEEGT</sequence>
<proteinExistence type="predicted"/>
<feature type="compositionally biased region" description="Basic and acidic residues" evidence="1">
    <location>
        <begin position="8"/>
        <end position="20"/>
    </location>
</feature>
<dbReference type="Proteomes" id="UP001066276">
    <property type="component" value="Chromosome 3_1"/>
</dbReference>
<protein>
    <submittedName>
        <fullName evidence="2">Uncharacterized protein</fullName>
    </submittedName>
</protein>
<accession>A0AAV7U944</accession>
<gene>
    <name evidence="2" type="ORF">NDU88_001856</name>
</gene>
<dbReference type="EMBL" id="JANPWB010000005">
    <property type="protein sequence ID" value="KAJ1185061.1"/>
    <property type="molecule type" value="Genomic_DNA"/>
</dbReference>
<keyword evidence="3" id="KW-1185">Reference proteome</keyword>
<dbReference type="AlphaFoldDB" id="A0AAV7U944"/>
<organism evidence="2 3">
    <name type="scientific">Pleurodeles waltl</name>
    <name type="common">Iberian ribbed newt</name>
    <dbReference type="NCBI Taxonomy" id="8319"/>
    <lineage>
        <taxon>Eukaryota</taxon>
        <taxon>Metazoa</taxon>
        <taxon>Chordata</taxon>
        <taxon>Craniata</taxon>
        <taxon>Vertebrata</taxon>
        <taxon>Euteleostomi</taxon>
        <taxon>Amphibia</taxon>
        <taxon>Batrachia</taxon>
        <taxon>Caudata</taxon>
        <taxon>Salamandroidea</taxon>
        <taxon>Salamandridae</taxon>
        <taxon>Pleurodelinae</taxon>
        <taxon>Pleurodeles</taxon>
    </lineage>
</organism>